<evidence type="ECO:0000256" key="2">
    <source>
        <dbReference type="ARBA" id="ARBA00009150"/>
    </source>
</evidence>
<protein>
    <submittedName>
        <fullName evidence="9">Vps54-domain-containing protein</fullName>
    </submittedName>
</protein>
<evidence type="ECO:0000259" key="8">
    <source>
        <dbReference type="Pfam" id="PF07928"/>
    </source>
</evidence>
<feature type="compositionally biased region" description="Polar residues" evidence="7">
    <location>
        <begin position="35"/>
        <end position="47"/>
    </location>
</feature>
<feature type="compositionally biased region" description="Basic and acidic residues" evidence="7">
    <location>
        <begin position="1"/>
        <end position="16"/>
    </location>
</feature>
<keyword evidence="4" id="KW-0653">Protein transport</keyword>
<dbReference type="GO" id="GO:0042147">
    <property type="term" value="P:retrograde transport, endosome to Golgi"/>
    <property type="evidence" value="ECO:0007669"/>
    <property type="project" value="InterPro"/>
</dbReference>
<dbReference type="InterPro" id="IPR039745">
    <property type="entry name" value="Vps54"/>
</dbReference>
<dbReference type="GO" id="GO:0005829">
    <property type="term" value="C:cytosol"/>
    <property type="evidence" value="ECO:0007669"/>
    <property type="project" value="GOC"/>
</dbReference>
<accession>A0A1D2VPT7</accession>
<evidence type="ECO:0000256" key="1">
    <source>
        <dbReference type="ARBA" id="ARBA00004601"/>
    </source>
</evidence>
<feature type="region of interest" description="Disordered" evidence="7">
    <location>
        <begin position="1"/>
        <end position="68"/>
    </location>
</feature>
<dbReference type="Proteomes" id="UP000095038">
    <property type="component" value="Unassembled WGS sequence"/>
</dbReference>
<dbReference type="Gene3D" id="6.10.250.860">
    <property type="match status" value="1"/>
</dbReference>
<keyword evidence="3" id="KW-0813">Transport</keyword>
<feature type="compositionally biased region" description="Acidic residues" evidence="7">
    <location>
        <begin position="17"/>
        <end position="26"/>
    </location>
</feature>
<dbReference type="GO" id="GO:0000938">
    <property type="term" value="C:GARP complex"/>
    <property type="evidence" value="ECO:0007669"/>
    <property type="project" value="InterPro"/>
</dbReference>
<dbReference type="GeneID" id="30965921"/>
<feature type="compositionally biased region" description="Low complexity" evidence="7">
    <location>
        <begin position="49"/>
        <end position="64"/>
    </location>
</feature>
<reference evidence="10" key="1">
    <citation type="submission" date="2016-05" db="EMBL/GenBank/DDBJ databases">
        <title>Comparative genomics of biotechnologically important yeasts.</title>
        <authorList>
            <consortium name="DOE Joint Genome Institute"/>
            <person name="Riley R."/>
            <person name="Haridas S."/>
            <person name="Wolfe K.H."/>
            <person name="Lopes M.R."/>
            <person name="Hittinger C.T."/>
            <person name="Goker M."/>
            <person name="Salamov A."/>
            <person name="Wisecaver J."/>
            <person name="Long T.M."/>
            <person name="Aerts A.L."/>
            <person name="Barry K."/>
            <person name="Choi C."/>
            <person name="Clum A."/>
            <person name="Coughlan A.Y."/>
            <person name="Deshpande S."/>
            <person name="Douglass A.P."/>
            <person name="Hanson S.J."/>
            <person name="Klenk H.-P."/>
            <person name="Labutti K."/>
            <person name="Lapidus A."/>
            <person name="Lindquist E."/>
            <person name="Lipzen A."/>
            <person name="Meier-Kolthoff J.P."/>
            <person name="Ohm R.A."/>
            <person name="Otillar R.P."/>
            <person name="Pangilinan J."/>
            <person name="Peng Y."/>
            <person name="Rokas A."/>
            <person name="Rosa C.A."/>
            <person name="Scheuner C."/>
            <person name="Sibirny A.A."/>
            <person name="Slot J.C."/>
            <person name="Stielow J.B."/>
            <person name="Sun H."/>
            <person name="Kurtzman C.P."/>
            <person name="Blackwell M."/>
            <person name="Grigoriev I.V."/>
            <person name="Jeffries T.W."/>
        </authorList>
    </citation>
    <scope>NUCLEOTIDE SEQUENCE [LARGE SCALE GENOMIC DNA]</scope>
    <source>
        <strain evidence="10">DSM 1968</strain>
    </source>
</reference>
<proteinExistence type="inferred from homology"/>
<comment type="similarity">
    <text evidence="2">Belongs to the VPS54 family.</text>
</comment>
<dbReference type="GO" id="GO:0019905">
    <property type="term" value="F:syntaxin binding"/>
    <property type="evidence" value="ECO:0007669"/>
    <property type="project" value="TreeGrafter"/>
</dbReference>
<dbReference type="GO" id="GO:0015031">
    <property type="term" value="P:protein transport"/>
    <property type="evidence" value="ECO:0007669"/>
    <property type="project" value="UniProtKB-KW"/>
</dbReference>
<evidence type="ECO:0000256" key="5">
    <source>
        <dbReference type="ARBA" id="ARBA00023034"/>
    </source>
</evidence>
<evidence type="ECO:0000256" key="6">
    <source>
        <dbReference type="ARBA" id="ARBA00023054"/>
    </source>
</evidence>
<dbReference type="InterPro" id="IPR012501">
    <property type="entry name" value="Vps54_C"/>
</dbReference>
<dbReference type="STRING" id="1344418.A0A1D2VPT7"/>
<dbReference type="PANTHER" id="PTHR12965:SF0">
    <property type="entry name" value="VACUOLAR PROTEIN SORTING-ASSOCIATED PROTEIN 54"/>
    <property type="match status" value="1"/>
</dbReference>
<keyword evidence="6" id="KW-0175">Coiled coil</keyword>
<dbReference type="EMBL" id="KV454475">
    <property type="protein sequence ID" value="ODV63618.1"/>
    <property type="molecule type" value="Genomic_DNA"/>
</dbReference>
<sequence length="1292" mass="149027">MGDSHIRIQINRHDDGYDIDDDNDDSSDMRVPISSAATPDTDSNDQLMSPKNNPSTPGNNNSNSELNSDQFSISRSSILSGGIDHEQSEDFNDDFNDQNSFVSTSFRPSFETNATLSNYLNSSNNYNYNNLNLSLNNNITSTSVSPLGPNSIYELISGSDLKRRKNKMALFILNNNFRISLGPPTKIDIPTIKLTNSTAYEKVDDDQFTDYLNTIQKEFNKFENNRKLTQSTLQTLSSLNNSYNQNQNDIKTGTINHTNTSSIIADNISLIKKNVNFNDLNSIIENKNDLANVPLIFFQPDFRLDNPRTFNKVIENSQILSSQQSSSIQLSTKKYLANNSLLQEKLSWYLDIIEIHLINEISNSSDSFFNTLDELSLINSKSKNSIEILQKIEDNLNDIKKKQLVPGKSLLNLIQKRKNIQKLEQSLLQIQLILNLKKIADFYFYNSSYIESLYQIETIQSLILGNIEAIKSNQENKKKNKIINNIYKWPYELLNLDQLPALNNLKADLSTLKKKIGTSYINLFLDFLITDLRNHYENMSYKDTLIRILSNFSKELSMMKRHSRSSSLNKINLINEKKKINRSYLILDQDFRQLLKEYILGLIKCNRILIAFQNYEERLIIEFKNIIKFHLPTSTNSNAIVSETNSVSSRGSDSKMSSSTSLSNFSNRNRSLSQLNLSQLNNLSQLSLMQNQQQSGNQILIDYIRTMTPKDFEVVLFKIYADLSEALRRLTTHQKILLDTALDSIVVPESQQQDFGDLIMKLDISKTIEHCVLTVQKRMAKIITIRQDLNIQTSVEFFIRFYLLNYYFLVECENINISGSMKQNYLKNCIEKHVKHYGMLYHKNSIRKIAIKIDKETWKEYRVDSENHKLLEEIMQSADSEPQNWSRLLDLEKEFIIDEDTKTEEETTLVSPNHEPINDVDEIIEEIPLSKQNGDLENSNLVEEETNEINKGTDNKKIDEEIDGKEIENKINKKAEDVNSDLQKETTADLSDDNQYPDLLKIDDKSFIIPVFIIDTLELIKDYMLLIGKFPEFQVSYESNILDLIKMINTKSNQAVLGAGATRTSSLKHITVKHLAICSQSLDFLISLLPYINKFFLRCNNSLPSQNSMNKKYDLNGNSVNGAQTDEKSNIENEVDKTRELLQSHQNEIFTKLISIMNDRVIARVNEIKQVDWSQLLPSSSPCHRYMELLVKDITTISRVLCKNLPELQYSFILSQIFDNYKRKVLEEYTRVEFNDEIEKSIMMKDIDYFRVRCSDLPGYSNSGQVIWETVNSMKTKEDKLMEEKMKQNQIE</sequence>
<evidence type="ECO:0000313" key="10">
    <source>
        <dbReference type="Proteomes" id="UP000095038"/>
    </source>
</evidence>
<dbReference type="PANTHER" id="PTHR12965">
    <property type="entry name" value="VACUOLAR PROTEIN SORTING 54"/>
    <property type="match status" value="1"/>
</dbReference>
<gene>
    <name evidence="9" type="ORF">ASCRUDRAFT_73426</name>
</gene>
<evidence type="ECO:0000256" key="3">
    <source>
        <dbReference type="ARBA" id="ARBA00022448"/>
    </source>
</evidence>
<evidence type="ECO:0000313" key="9">
    <source>
        <dbReference type="EMBL" id="ODV63618.1"/>
    </source>
</evidence>
<evidence type="ECO:0000256" key="7">
    <source>
        <dbReference type="SAM" id="MobiDB-lite"/>
    </source>
</evidence>
<dbReference type="OrthoDB" id="10259024at2759"/>
<dbReference type="InParanoid" id="A0A1D2VPT7"/>
<comment type="subcellular location">
    <subcellularLocation>
        <location evidence="1">Golgi apparatus</location>
        <location evidence="1">trans-Golgi network</location>
    </subcellularLocation>
</comment>
<organism evidence="9 10">
    <name type="scientific">Ascoidea rubescens DSM 1968</name>
    <dbReference type="NCBI Taxonomy" id="1344418"/>
    <lineage>
        <taxon>Eukaryota</taxon>
        <taxon>Fungi</taxon>
        <taxon>Dikarya</taxon>
        <taxon>Ascomycota</taxon>
        <taxon>Saccharomycotina</taxon>
        <taxon>Saccharomycetes</taxon>
        <taxon>Ascoideaceae</taxon>
        <taxon>Ascoidea</taxon>
    </lineage>
</organism>
<dbReference type="Pfam" id="PF07928">
    <property type="entry name" value="Vps54"/>
    <property type="match status" value="1"/>
</dbReference>
<feature type="region of interest" description="Disordered" evidence="7">
    <location>
        <begin position="642"/>
        <end position="666"/>
    </location>
</feature>
<keyword evidence="5" id="KW-0333">Golgi apparatus</keyword>
<feature type="domain" description="Vacuolar protein sorting-associated protein 54 C-terminal" evidence="8">
    <location>
        <begin position="1005"/>
        <end position="1160"/>
    </location>
</feature>
<dbReference type="FunCoup" id="A0A1D2VPT7">
    <property type="interactions" value="455"/>
</dbReference>
<feature type="compositionally biased region" description="Low complexity" evidence="7">
    <location>
        <begin position="646"/>
        <end position="666"/>
    </location>
</feature>
<name>A0A1D2VPT7_9ASCO</name>
<evidence type="ECO:0000256" key="4">
    <source>
        <dbReference type="ARBA" id="ARBA00022927"/>
    </source>
</evidence>
<dbReference type="GO" id="GO:0006896">
    <property type="term" value="P:Golgi to vacuole transport"/>
    <property type="evidence" value="ECO:0007669"/>
    <property type="project" value="TreeGrafter"/>
</dbReference>
<keyword evidence="10" id="KW-1185">Reference proteome</keyword>
<dbReference type="RefSeq" id="XP_020049925.1">
    <property type="nucleotide sequence ID" value="XM_020192285.1"/>
</dbReference>